<sequence length="111" mass="12975">MAYTENEINAQLKFFINPSFQKAERFEQKPNRTLAHGAIEELFGEFEETDFFKSFSSSNEKFIEKYSILKNSYLERLIDTIGSTAFANVKINFYDELIGLLLEFQSSQNDF</sequence>
<evidence type="ECO:0000313" key="1">
    <source>
        <dbReference type="EMBL" id="ORO44996.1"/>
    </source>
</evidence>
<dbReference type="RefSeq" id="WP_084919882.1">
    <property type="nucleotide sequence ID" value="NZ_NCUE01000014.1"/>
</dbReference>
<gene>
    <name evidence="1" type="ORF">B7727_00845</name>
</gene>
<dbReference type="EMBL" id="NCUE01000014">
    <property type="protein sequence ID" value="ORO44996.1"/>
    <property type="molecule type" value="Genomic_DNA"/>
</dbReference>
<name>A0A1X1GE18_STROR</name>
<organism evidence="1 2">
    <name type="scientific">Streptococcus oralis subsp. tigurinus</name>
    <dbReference type="NCBI Taxonomy" id="1077464"/>
    <lineage>
        <taxon>Bacteria</taxon>
        <taxon>Bacillati</taxon>
        <taxon>Bacillota</taxon>
        <taxon>Bacilli</taxon>
        <taxon>Lactobacillales</taxon>
        <taxon>Streptococcaceae</taxon>
        <taxon>Streptococcus</taxon>
    </lineage>
</organism>
<evidence type="ECO:0000313" key="2">
    <source>
        <dbReference type="Proteomes" id="UP000193958"/>
    </source>
</evidence>
<reference evidence="1 2" key="1">
    <citation type="journal article" date="2016" name="Eur. J. Clin. Microbiol. Infect. Dis.">
        <title>Whole genome sequencing as a tool for phylogenetic analysis of clinical strains of Mitis group streptococci.</title>
        <authorList>
            <person name="Rasmussen L.H."/>
            <person name="Dargis R."/>
            <person name="Hojholt K."/>
            <person name="Christensen J.J."/>
            <person name="Skovgaard O."/>
            <person name="Justesen U.S."/>
            <person name="Rosenvinge F.S."/>
            <person name="Moser C."/>
            <person name="Lukjancenko O."/>
            <person name="Rasmussen S."/>
            <person name="Nielsen X.C."/>
        </authorList>
    </citation>
    <scope>NUCLEOTIDE SEQUENCE [LARGE SCALE GENOMIC DNA]</scope>
    <source>
        <strain evidence="1 2">B_003802_10</strain>
    </source>
</reference>
<protein>
    <submittedName>
        <fullName evidence="1">Uncharacterized protein</fullName>
    </submittedName>
</protein>
<proteinExistence type="predicted"/>
<accession>A0A1X1GE18</accession>
<comment type="caution">
    <text evidence="1">The sequence shown here is derived from an EMBL/GenBank/DDBJ whole genome shotgun (WGS) entry which is preliminary data.</text>
</comment>
<dbReference type="Proteomes" id="UP000193958">
    <property type="component" value="Unassembled WGS sequence"/>
</dbReference>
<dbReference type="AlphaFoldDB" id="A0A1X1GE18"/>